<keyword evidence="7" id="KW-1185">Reference proteome</keyword>
<comment type="similarity">
    <text evidence="1">Belongs to the short-chain dehydrogenases/reductases (SDR) family.</text>
</comment>
<dbReference type="InterPro" id="IPR036291">
    <property type="entry name" value="NAD(P)-bd_dom_sf"/>
</dbReference>
<dbReference type="Gene3D" id="3.40.50.720">
    <property type="entry name" value="NAD(P)-binding Rossmann-like Domain"/>
    <property type="match status" value="1"/>
</dbReference>
<dbReference type="PANTHER" id="PTHR43180">
    <property type="entry name" value="3-OXOACYL-(ACYL-CARRIER-PROTEIN) REDUCTASE (AFU_ORTHOLOGUE AFUA_6G11210)"/>
    <property type="match status" value="1"/>
</dbReference>
<dbReference type="PANTHER" id="PTHR43180:SF28">
    <property type="entry name" value="NAD(P)-BINDING ROSSMANN-FOLD SUPERFAMILY PROTEIN"/>
    <property type="match status" value="1"/>
</dbReference>
<reference evidence="6 7" key="1">
    <citation type="journal article" date="2014" name="Int. J. Syst. Evol. Microbiol.">
        <title>Solimonas terrae sp. nov., isolated from soil.</title>
        <authorList>
            <person name="Kim S.J."/>
            <person name="Moon J.Y."/>
            <person name="Weon H.Y."/>
            <person name="Ahn J.H."/>
            <person name="Chen W.M."/>
            <person name="Kwon S.W."/>
        </authorList>
    </citation>
    <scope>NUCLEOTIDE SEQUENCE [LARGE SCALE GENOMIC DNA]</scope>
    <source>
        <strain evidence="6 7">KIS83-12</strain>
    </source>
</reference>
<dbReference type="AlphaFoldDB" id="A0A6M2BQ53"/>
<dbReference type="PRINTS" id="PR00081">
    <property type="entry name" value="GDHRDH"/>
</dbReference>
<dbReference type="PRINTS" id="PR00080">
    <property type="entry name" value="SDRFAMILY"/>
</dbReference>
<accession>A0A6M2BQ53</accession>
<sequence>MNGRLQDKVAIITGGASGIGLASAERFVAEGAKVVIADINDAAGRQVEARHAGALRFRSCDVAVDADVEALVAFAIETFGRLDIMFNNAGIQGDRAGFTEIEATSFDAMLRLLTGSVLSGHKYAARQFRRQNSGGAILSTTSAAGLLGGYSNLGYTAAKHAIVGIVRAATFELAPYGIRSNAIAPGVTVSPIMASSFGVPAEHADAFQDFIAERCAVLQPVPRAGRPRDIANAALFLCSDEAEWISGVVLPVDGGGTAITHCDPTTVVAQAGMEFMKTAS</sequence>
<protein>
    <submittedName>
        <fullName evidence="6">SDR family oxidoreductase</fullName>
    </submittedName>
</protein>
<keyword evidence="3" id="KW-0520">NAD</keyword>
<dbReference type="EMBL" id="JAAMOW010000003">
    <property type="protein sequence ID" value="NGY04335.1"/>
    <property type="molecule type" value="Genomic_DNA"/>
</dbReference>
<dbReference type="InterPro" id="IPR002347">
    <property type="entry name" value="SDR_fam"/>
</dbReference>
<dbReference type="GO" id="GO:0008202">
    <property type="term" value="P:steroid metabolic process"/>
    <property type="evidence" value="ECO:0007669"/>
    <property type="project" value="UniProtKB-KW"/>
</dbReference>
<name>A0A6M2BQ53_9GAMM</name>
<dbReference type="FunFam" id="3.40.50.720:FF:000084">
    <property type="entry name" value="Short-chain dehydrogenase reductase"/>
    <property type="match status" value="1"/>
</dbReference>
<evidence type="ECO:0000256" key="4">
    <source>
        <dbReference type="ARBA" id="ARBA00023098"/>
    </source>
</evidence>
<keyword evidence="2" id="KW-0560">Oxidoreductase</keyword>
<dbReference type="SUPFAM" id="SSF51735">
    <property type="entry name" value="NAD(P)-binding Rossmann-fold domains"/>
    <property type="match status" value="1"/>
</dbReference>
<evidence type="ECO:0000313" key="6">
    <source>
        <dbReference type="EMBL" id="NGY04335.1"/>
    </source>
</evidence>
<dbReference type="RefSeq" id="WP_166253518.1">
    <property type="nucleotide sequence ID" value="NZ_JAAMOW010000003.1"/>
</dbReference>
<evidence type="ECO:0000256" key="3">
    <source>
        <dbReference type="ARBA" id="ARBA00023027"/>
    </source>
</evidence>
<dbReference type="Pfam" id="PF13561">
    <property type="entry name" value="adh_short_C2"/>
    <property type="match status" value="1"/>
</dbReference>
<keyword evidence="5" id="KW-0753">Steroid metabolism</keyword>
<evidence type="ECO:0000313" key="7">
    <source>
        <dbReference type="Proteomes" id="UP000472676"/>
    </source>
</evidence>
<organism evidence="6 7">
    <name type="scientific">Solimonas terrae</name>
    <dbReference type="NCBI Taxonomy" id="1396819"/>
    <lineage>
        <taxon>Bacteria</taxon>
        <taxon>Pseudomonadati</taxon>
        <taxon>Pseudomonadota</taxon>
        <taxon>Gammaproteobacteria</taxon>
        <taxon>Nevskiales</taxon>
        <taxon>Nevskiaceae</taxon>
        <taxon>Solimonas</taxon>
    </lineage>
</organism>
<dbReference type="GO" id="GO:0016491">
    <property type="term" value="F:oxidoreductase activity"/>
    <property type="evidence" value="ECO:0007669"/>
    <property type="project" value="UniProtKB-KW"/>
</dbReference>
<proteinExistence type="inferred from homology"/>
<gene>
    <name evidence="6" type="ORF">G7Y85_06135</name>
</gene>
<evidence type="ECO:0000256" key="1">
    <source>
        <dbReference type="ARBA" id="ARBA00006484"/>
    </source>
</evidence>
<evidence type="ECO:0000256" key="2">
    <source>
        <dbReference type="ARBA" id="ARBA00023002"/>
    </source>
</evidence>
<evidence type="ECO:0000256" key="5">
    <source>
        <dbReference type="ARBA" id="ARBA00023221"/>
    </source>
</evidence>
<dbReference type="Proteomes" id="UP000472676">
    <property type="component" value="Unassembled WGS sequence"/>
</dbReference>
<comment type="caution">
    <text evidence="6">The sequence shown here is derived from an EMBL/GenBank/DDBJ whole genome shotgun (WGS) entry which is preliminary data.</text>
</comment>
<keyword evidence="4" id="KW-0443">Lipid metabolism</keyword>